<dbReference type="EMBL" id="JBHSNW010000029">
    <property type="protein sequence ID" value="MFC5820978.1"/>
    <property type="molecule type" value="Genomic_DNA"/>
</dbReference>
<proteinExistence type="predicted"/>
<reference evidence="2" key="1">
    <citation type="journal article" date="2019" name="Int. J. Syst. Evol. Microbiol.">
        <title>The Global Catalogue of Microorganisms (GCM) 10K type strain sequencing project: providing services to taxonomists for standard genome sequencing and annotation.</title>
        <authorList>
            <consortium name="The Broad Institute Genomics Platform"/>
            <consortium name="The Broad Institute Genome Sequencing Center for Infectious Disease"/>
            <person name="Wu L."/>
            <person name="Ma J."/>
        </authorList>
    </citation>
    <scope>NUCLEOTIDE SEQUENCE [LARGE SCALE GENOMIC DNA]</scope>
    <source>
        <strain evidence="2">CGMCC 4.7106</strain>
    </source>
</reference>
<comment type="caution">
    <text evidence="1">The sequence shown here is derived from an EMBL/GenBank/DDBJ whole genome shotgun (WGS) entry which is preliminary data.</text>
</comment>
<sequence>MTSWFRAYWDEEDIWFYIEAGDDGWVTRQIEFQGPEQRPLAAASLTEWQAAFESGNFGSYEATYGRTAELPVHEWEGHDPQPLTLIEFDDAWAKARRILTGRDDAAAAASSS</sequence>
<dbReference type="RefSeq" id="WP_219546492.1">
    <property type="nucleotide sequence ID" value="NZ_JAHKRN010000024.1"/>
</dbReference>
<dbReference type="Proteomes" id="UP001596096">
    <property type="component" value="Unassembled WGS sequence"/>
</dbReference>
<evidence type="ECO:0000313" key="1">
    <source>
        <dbReference type="EMBL" id="MFC5820978.1"/>
    </source>
</evidence>
<evidence type="ECO:0000313" key="2">
    <source>
        <dbReference type="Proteomes" id="UP001596096"/>
    </source>
</evidence>
<name>A0ABW1C5U0_9ACTN</name>
<organism evidence="1 2">
    <name type="scientific">Nonomuraea harbinensis</name>
    <dbReference type="NCBI Taxonomy" id="1286938"/>
    <lineage>
        <taxon>Bacteria</taxon>
        <taxon>Bacillati</taxon>
        <taxon>Actinomycetota</taxon>
        <taxon>Actinomycetes</taxon>
        <taxon>Streptosporangiales</taxon>
        <taxon>Streptosporangiaceae</taxon>
        <taxon>Nonomuraea</taxon>
    </lineage>
</organism>
<gene>
    <name evidence="1" type="ORF">ACFPUY_38285</name>
</gene>
<keyword evidence="2" id="KW-1185">Reference proteome</keyword>
<accession>A0ABW1C5U0</accession>
<protein>
    <submittedName>
        <fullName evidence="1">Uncharacterized protein</fullName>
    </submittedName>
</protein>